<dbReference type="RefSeq" id="WP_144842722.1">
    <property type="nucleotide sequence ID" value="NZ_VMRJ01000001.1"/>
</dbReference>
<dbReference type="InterPro" id="IPR013785">
    <property type="entry name" value="Aldolase_TIM"/>
</dbReference>
<dbReference type="Pfam" id="PF00724">
    <property type="entry name" value="Oxidored_FMN"/>
    <property type="match status" value="1"/>
</dbReference>
<sequence length="360" mass="38713">MNVPLFSPLQVRSLLLKNRLVMSPMQQYLSPDGLVGAWHLVHLGSRAVGGVGLVITEATAVSPEGRNTLFDTGLWNEAQVEAWKPIIQFVQAQGAKIAVQLWHAGGKGSHAHPTAGFHYLPPTDGGWVTKSASAVSLDKQHTAEALTMTEIATLVADFAQAATRAVHAGFDAIELHAGHGYLLHQFYSALANHRSDAYGGSFENRIRLLLEVVDAIRAVIPEAMPLLVRLSAVDFSDEEHAWHLADSVRLVAVLQQHGVDVVTASAGVFSAPDRAKLVPSYQVPYAEKIKADTGILTGAVGLITTPEQANELIATGQADLIMLARELLRDPYFPLRAATVLHADTPVPTPYTRAFPSSGR</sequence>
<protein>
    <submittedName>
        <fullName evidence="7">NADH:flavin oxidoreductase/NADH oxidase</fullName>
    </submittedName>
</protein>
<evidence type="ECO:0000313" key="7">
    <source>
        <dbReference type="EMBL" id="TVT42526.1"/>
    </source>
</evidence>
<dbReference type="EMBL" id="VMRJ01000001">
    <property type="protein sequence ID" value="TVT42526.1"/>
    <property type="molecule type" value="Genomic_DNA"/>
</dbReference>
<feature type="domain" description="NADH:flavin oxidoreductase/NADH oxidase N-terminal" evidence="6">
    <location>
        <begin position="5"/>
        <end position="339"/>
    </location>
</feature>
<evidence type="ECO:0000259" key="6">
    <source>
        <dbReference type="Pfam" id="PF00724"/>
    </source>
</evidence>
<evidence type="ECO:0000313" key="8">
    <source>
        <dbReference type="Proteomes" id="UP000317624"/>
    </source>
</evidence>
<evidence type="ECO:0000256" key="1">
    <source>
        <dbReference type="ARBA" id="ARBA00001917"/>
    </source>
</evidence>
<comment type="caution">
    <text evidence="7">The sequence shown here is derived from an EMBL/GenBank/DDBJ whole genome shotgun (WGS) entry which is preliminary data.</text>
</comment>
<dbReference type="AlphaFoldDB" id="A0A558C1C5"/>
<dbReference type="Gene3D" id="3.20.20.70">
    <property type="entry name" value="Aldolase class I"/>
    <property type="match status" value="1"/>
</dbReference>
<name>A0A558C1C5_9BACT</name>
<dbReference type="InterPro" id="IPR044152">
    <property type="entry name" value="YqjM-like"/>
</dbReference>
<keyword evidence="4" id="KW-0521">NADP</keyword>
<dbReference type="Proteomes" id="UP000317624">
    <property type="component" value="Unassembled WGS sequence"/>
</dbReference>
<keyword evidence="3" id="KW-0288">FMN</keyword>
<keyword evidence="2" id="KW-0285">Flavoprotein</keyword>
<keyword evidence="5" id="KW-0560">Oxidoreductase</keyword>
<dbReference type="CDD" id="cd02932">
    <property type="entry name" value="OYE_YqiM_FMN"/>
    <property type="match status" value="1"/>
</dbReference>
<accession>A0A558C1C5</accession>
<evidence type="ECO:0000256" key="2">
    <source>
        <dbReference type="ARBA" id="ARBA00022630"/>
    </source>
</evidence>
<proteinExistence type="predicted"/>
<dbReference type="GO" id="GO:0050661">
    <property type="term" value="F:NADP binding"/>
    <property type="evidence" value="ECO:0007669"/>
    <property type="project" value="InterPro"/>
</dbReference>
<evidence type="ECO:0000256" key="3">
    <source>
        <dbReference type="ARBA" id="ARBA00022643"/>
    </source>
</evidence>
<dbReference type="PANTHER" id="PTHR43303:SF4">
    <property type="entry name" value="NADPH DEHYDROGENASE C23G7.10C-RELATED"/>
    <property type="match status" value="1"/>
</dbReference>
<comment type="cofactor">
    <cofactor evidence="1">
        <name>FMN</name>
        <dbReference type="ChEBI" id="CHEBI:58210"/>
    </cofactor>
</comment>
<organism evidence="7 8">
    <name type="scientific">Hymenobacter setariae</name>
    <dbReference type="NCBI Taxonomy" id="2594794"/>
    <lineage>
        <taxon>Bacteria</taxon>
        <taxon>Pseudomonadati</taxon>
        <taxon>Bacteroidota</taxon>
        <taxon>Cytophagia</taxon>
        <taxon>Cytophagales</taxon>
        <taxon>Hymenobacteraceae</taxon>
        <taxon>Hymenobacter</taxon>
    </lineage>
</organism>
<dbReference type="SUPFAM" id="SSF51395">
    <property type="entry name" value="FMN-linked oxidoreductases"/>
    <property type="match status" value="1"/>
</dbReference>
<dbReference type="GO" id="GO:0003959">
    <property type="term" value="F:NADPH dehydrogenase activity"/>
    <property type="evidence" value="ECO:0007669"/>
    <property type="project" value="InterPro"/>
</dbReference>
<evidence type="ECO:0000256" key="5">
    <source>
        <dbReference type="ARBA" id="ARBA00023002"/>
    </source>
</evidence>
<gene>
    <name evidence="7" type="ORF">FNT36_00020</name>
</gene>
<dbReference type="InterPro" id="IPR001155">
    <property type="entry name" value="OxRdtase_FMN_N"/>
</dbReference>
<dbReference type="OrthoDB" id="3169239at2"/>
<dbReference type="GO" id="GO:0010181">
    <property type="term" value="F:FMN binding"/>
    <property type="evidence" value="ECO:0007669"/>
    <property type="project" value="InterPro"/>
</dbReference>
<keyword evidence="8" id="KW-1185">Reference proteome</keyword>
<dbReference type="PANTHER" id="PTHR43303">
    <property type="entry name" value="NADPH DEHYDROGENASE C23G7.10C-RELATED"/>
    <property type="match status" value="1"/>
</dbReference>
<evidence type="ECO:0000256" key="4">
    <source>
        <dbReference type="ARBA" id="ARBA00022857"/>
    </source>
</evidence>
<reference evidence="7 8" key="1">
    <citation type="submission" date="2019-07" db="EMBL/GenBank/DDBJ databases">
        <title>Hymenobacter sp. straun FUR1 Genome sequencing and assembly.</title>
        <authorList>
            <person name="Chhetri G."/>
        </authorList>
    </citation>
    <scope>NUCLEOTIDE SEQUENCE [LARGE SCALE GENOMIC DNA]</scope>
    <source>
        <strain evidence="7 8">Fur1</strain>
    </source>
</reference>